<proteinExistence type="predicted"/>
<organism evidence="1 2">
    <name type="scientific">Gibberella moniliformis (strain M3125 / FGSC 7600)</name>
    <name type="common">Maize ear and stalk rot fungus</name>
    <name type="synonym">Fusarium verticillioides</name>
    <dbReference type="NCBI Taxonomy" id="334819"/>
    <lineage>
        <taxon>Eukaryota</taxon>
        <taxon>Fungi</taxon>
        <taxon>Dikarya</taxon>
        <taxon>Ascomycota</taxon>
        <taxon>Pezizomycotina</taxon>
        <taxon>Sordariomycetes</taxon>
        <taxon>Hypocreomycetidae</taxon>
        <taxon>Hypocreales</taxon>
        <taxon>Nectriaceae</taxon>
        <taxon>Fusarium</taxon>
        <taxon>Fusarium fujikuroi species complex</taxon>
    </lineage>
</organism>
<dbReference type="Proteomes" id="UP000009096">
    <property type="component" value="Chromosome 1"/>
</dbReference>
<dbReference type="EMBL" id="DS022242">
    <property type="protein sequence ID" value="EWG37586.1"/>
    <property type="molecule type" value="Genomic_DNA"/>
</dbReference>
<dbReference type="GeneID" id="30071661"/>
<dbReference type="KEGG" id="fvr:FVEG_14785"/>
<dbReference type="VEuPathDB" id="FungiDB:FVEG_14785"/>
<accession>W7LG96</accession>
<reference evidence="1 2" key="1">
    <citation type="journal article" date="2010" name="Nature">
        <title>Comparative genomics reveals mobile pathogenicity chromosomes in Fusarium.</title>
        <authorList>
            <person name="Ma L.J."/>
            <person name="van der Does H.C."/>
            <person name="Borkovich K.A."/>
            <person name="Coleman J.J."/>
            <person name="Daboussi M.J."/>
            <person name="Di Pietro A."/>
            <person name="Dufresne M."/>
            <person name="Freitag M."/>
            <person name="Grabherr M."/>
            <person name="Henrissat B."/>
            <person name="Houterman P.M."/>
            <person name="Kang S."/>
            <person name="Shim W.B."/>
            <person name="Woloshuk C."/>
            <person name="Xie X."/>
            <person name="Xu J.R."/>
            <person name="Antoniw J."/>
            <person name="Baker S.E."/>
            <person name="Bluhm B.H."/>
            <person name="Breakspear A."/>
            <person name="Brown D.W."/>
            <person name="Butchko R.A."/>
            <person name="Chapman S."/>
            <person name="Coulson R."/>
            <person name="Coutinho P.M."/>
            <person name="Danchin E.G."/>
            <person name="Diener A."/>
            <person name="Gale L.R."/>
            <person name="Gardiner D.M."/>
            <person name="Goff S."/>
            <person name="Hammond-Kosack K.E."/>
            <person name="Hilburn K."/>
            <person name="Hua-Van A."/>
            <person name="Jonkers W."/>
            <person name="Kazan K."/>
            <person name="Kodira C.D."/>
            <person name="Koehrsen M."/>
            <person name="Kumar L."/>
            <person name="Lee Y.H."/>
            <person name="Li L."/>
            <person name="Manners J.M."/>
            <person name="Miranda-Saavedra D."/>
            <person name="Mukherjee M."/>
            <person name="Park G."/>
            <person name="Park J."/>
            <person name="Park S.Y."/>
            <person name="Proctor R.H."/>
            <person name="Regev A."/>
            <person name="Ruiz-Roldan M.C."/>
            <person name="Sain D."/>
            <person name="Sakthikumar S."/>
            <person name="Sykes S."/>
            <person name="Schwartz D.C."/>
            <person name="Turgeon B.G."/>
            <person name="Wapinski I."/>
            <person name="Yoder O."/>
            <person name="Young S."/>
            <person name="Zeng Q."/>
            <person name="Zhou S."/>
            <person name="Galagan J."/>
            <person name="Cuomo C.A."/>
            <person name="Kistler H.C."/>
            <person name="Rep M."/>
        </authorList>
    </citation>
    <scope>NUCLEOTIDE SEQUENCE [LARGE SCALE GENOMIC DNA]</scope>
    <source>
        <strain evidence="2">M3125 / FGSC 7600</strain>
    </source>
</reference>
<keyword evidence="2" id="KW-1185">Reference proteome</keyword>
<evidence type="ECO:0000313" key="2">
    <source>
        <dbReference type="Proteomes" id="UP000009096"/>
    </source>
</evidence>
<dbReference type="RefSeq" id="XP_018743777.1">
    <property type="nucleotide sequence ID" value="XM_018903770.1"/>
</dbReference>
<dbReference type="AlphaFoldDB" id="W7LG96"/>
<evidence type="ECO:0000313" key="1">
    <source>
        <dbReference type="EMBL" id="EWG37586.1"/>
    </source>
</evidence>
<dbReference type="EMBL" id="CM000578">
    <property type="protein sequence ID" value="EWG37586.1"/>
    <property type="molecule type" value="Genomic_DNA"/>
</dbReference>
<protein>
    <submittedName>
        <fullName evidence="1">Uncharacterized protein</fullName>
    </submittedName>
</protein>
<name>W7LG96_GIBM7</name>
<sequence length="107" mass="11315">MPDAASAWILDLLQSPLQLPGSPVSPVESATAGALGEDGFGSMVVGWPTPLPLGNIAEYGKVRHQNLSVSNEILQTFSSTNIFLKASFQITGFSEKLDASLQVDIVQ</sequence>
<gene>
    <name evidence="1" type="ORF">FVEG_14785</name>
</gene>